<evidence type="ECO:0000259" key="3">
    <source>
        <dbReference type="Pfam" id="PF01656"/>
    </source>
</evidence>
<dbReference type="Pfam" id="PF01656">
    <property type="entry name" value="CbiA"/>
    <property type="match status" value="1"/>
</dbReference>
<accession>A0A3N0GMI7</accession>
<keyword evidence="5" id="KW-1185">Reference proteome</keyword>
<reference evidence="4 5" key="1">
    <citation type="submission" date="2018-11" db="EMBL/GenBank/DDBJ databases">
        <authorList>
            <person name="Li F."/>
        </authorList>
    </citation>
    <scope>NUCLEOTIDE SEQUENCE [LARGE SCALE GENOMIC DNA]</scope>
    <source>
        <strain evidence="4 5">Gsoil 818</strain>
    </source>
</reference>
<dbReference type="SUPFAM" id="SSF52540">
    <property type="entry name" value="P-loop containing nucleoside triphosphate hydrolases"/>
    <property type="match status" value="1"/>
</dbReference>
<dbReference type="Gene3D" id="3.40.50.300">
    <property type="entry name" value="P-loop containing nucleotide triphosphate hydrolases"/>
    <property type="match status" value="1"/>
</dbReference>
<dbReference type="PANTHER" id="PTHR43384:SF6">
    <property type="entry name" value="SEPTUM SITE-DETERMINING PROTEIN MIND HOMOLOG, CHLOROPLASTIC"/>
    <property type="match status" value="1"/>
</dbReference>
<keyword evidence="2" id="KW-0067">ATP-binding</keyword>
<dbReference type="AlphaFoldDB" id="A0A3N0GMI7"/>
<organism evidence="4 5">
    <name type="scientific">Nocardioides pocheonensis</name>
    <dbReference type="NCBI Taxonomy" id="661485"/>
    <lineage>
        <taxon>Bacteria</taxon>
        <taxon>Bacillati</taxon>
        <taxon>Actinomycetota</taxon>
        <taxon>Actinomycetes</taxon>
        <taxon>Propionibacteriales</taxon>
        <taxon>Nocardioidaceae</taxon>
        <taxon>Nocardioides</taxon>
    </lineage>
</organism>
<dbReference type="GO" id="GO:0005829">
    <property type="term" value="C:cytosol"/>
    <property type="evidence" value="ECO:0007669"/>
    <property type="project" value="TreeGrafter"/>
</dbReference>
<keyword evidence="1" id="KW-0547">Nucleotide-binding</keyword>
<dbReference type="GO" id="GO:0005524">
    <property type="term" value="F:ATP binding"/>
    <property type="evidence" value="ECO:0007669"/>
    <property type="project" value="UniProtKB-KW"/>
</dbReference>
<comment type="caution">
    <text evidence="4">The sequence shown here is derived from an EMBL/GenBank/DDBJ whole genome shotgun (WGS) entry which is preliminary data.</text>
</comment>
<dbReference type="GO" id="GO:0051782">
    <property type="term" value="P:negative regulation of cell division"/>
    <property type="evidence" value="ECO:0007669"/>
    <property type="project" value="TreeGrafter"/>
</dbReference>
<evidence type="ECO:0000256" key="2">
    <source>
        <dbReference type="ARBA" id="ARBA00022840"/>
    </source>
</evidence>
<proteinExistence type="predicted"/>
<dbReference type="InterPro" id="IPR027417">
    <property type="entry name" value="P-loop_NTPase"/>
</dbReference>
<dbReference type="Proteomes" id="UP000279994">
    <property type="component" value="Unassembled WGS sequence"/>
</dbReference>
<dbReference type="InterPro" id="IPR050625">
    <property type="entry name" value="ParA/MinD_ATPase"/>
</dbReference>
<evidence type="ECO:0000313" key="5">
    <source>
        <dbReference type="Proteomes" id="UP000279994"/>
    </source>
</evidence>
<name>A0A3N0GMI7_9ACTN</name>
<feature type="domain" description="CobQ/CobB/MinD/ParA nucleotide binding" evidence="3">
    <location>
        <begin position="128"/>
        <end position="283"/>
    </location>
</feature>
<protein>
    <recommendedName>
        <fullName evidence="3">CobQ/CobB/MinD/ParA nucleotide binding domain-containing protein</fullName>
    </recommendedName>
</protein>
<dbReference type="EMBL" id="RJSF01000040">
    <property type="protein sequence ID" value="RNM13609.1"/>
    <property type="molecule type" value="Genomic_DNA"/>
</dbReference>
<dbReference type="GO" id="GO:0009898">
    <property type="term" value="C:cytoplasmic side of plasma membrane"/>
    <property type="evidence" value="ECO:0007669"/>
    <property type="project" value="TreeGrafter"/>
</dbReference>
<dbReference type="GO" id="GO:0016887">
    <property type="term" value="F:ATP hydrolysis activity"/>
    <property type="evidence" value="ECO:0007669"/>
    <property type="project" value="TreeGrafter"/>
</dbReference>
<dbReference type="InterPro" id="IPR002586">
    <property type="entry name" value="CobQ/CobB/MinD/ParA_Nub-bd_dom"/>
</dbReference>
<evidence type="ECO:0000256" key="1">
    <source>
        <dbReference type="ARBA" id="ARBA00022741"/>
    </source>
</evidence>
<dbReference type="PANTHER" id="PTHR43384">
    <property type="entry name" value="SEPTUM SITE-DETERMINING PROTEIN MIND HOMOLOG, CHLOROPLASTIC-RELATED"/>
    <property type="match status" value="1"/>
</dbReference>
<evidence type="ECO:0000313" key="4">
    <source>
        <dbReference type="EMBL" id="RNM13609.1"/>
    </source>
</evidence>
<sequence length="399" mass="41244">MLQALGEARIVVTKRCVDVPDLMASAASGAAAVAVVSGDLPRLDAEAVMHLLRYDVRTLGVSADPSAGERLARLGVVETTAPDPAAVVAAVLRVAARDVVADPDGDDGRATGRHLDEGRPSARGRVLAVWGPAGSPGRTTVAVGLADALAAAGRPVLLVDADPYGGTIAQQLGVLDEISGLLAVARMANLGTLDGEALARACRRVGDRFDLVTGLPRADRRVEVRPDVLGTVLATAADGSDVVVDCGFCLEDPDVPLARDRMTLDALAAADEVVVVGTAEPAGLARLARGLVELRDVAGGVPLRVVVNRMRPTLGWSERDIVGMIEGYARPLGVHFLPEDRAAVDRALVAGRALSELGESHLRAALTELATALDPSAPVLSRAAARPAGRRGLRRRLAG</sequence>
<gene>
    <name evidence="4" type="ORF">EFL26_11425</name>
</gene>